<accession>A0A2A5T6I3</accession>
<evidence type="ECO:0000313" key="2">
    <source>
        <dbReference type="Proteomes" id="UP000219020"/>
    </source>
</evidence>
<comment type="caution">
    <text evidence="1">The sequence shown here is derived from an EMBL/GenBank/DDBJ whole genome shotgun (WGS) entry which is preliminary data.</text>
</comment>
<dbReference type="EMBL" id="NBYY01000009">
    <property type="protein sequence ID" value="PCS23752.1"/>
    <property type="molecule type" value="Genomic_DNA"/>
</dbReference>
<evidence type="ECO:0000313" key="1">
    <source>
        <dbReference type="EMBL" id="PCS23752.1"/>
    </source>
</evidence>
<sequence length="49" mass="5590">MPSSEISRLQNLLHSLCLPLPHRQARPTGITFVDSSKLQVSHNLRILRQ</sequence>
<gene>
    <name evidence="1" type="ORF">BTN49_0721</name>
</gene>
<proteinExistence type="predicted"/>
<dbReference type="Proteomes" id="UP000219020">
    <property type="component" value="Unassembled WGS sequence"/>
</dbReference>
<organism evidence="1 2">
    <name type="scientific">Candidatus Enterovibrio escicola</name>
    <dbReference type="NCBI Taxonomy" id="1927127"/>
    <lineage>
        <taxon>Bacteria</taxon>
        <taxon>Pseudomonadati</taxon>
        <taxon>Pseudomonadota</taxon>
        <taxon>Gammaproteobacteria</taxon>
        <taxon>Vibrionales</taxon>
        <taxon>Vibrionaceae</taxon>
        <taxon>Enterovibrio</taxon>
    </lineage>
</organism>
<reference evidence="2" key="1">
    <citation type="submission" date="2017-04" db="EMBL/GenBank/DDBJ databases">
        <title>Genome evolution of the luminous symbionts of deep sea anglerfish.</title>
        <authorList>
            <person name="Hendry T.A."/>
        </authorList>
    </citation>
    <scope>NUCLEOTIDE SEQUENCE [LARGE SCALE GENOMIC DNA]</scope>
</reference>
<protein>
    <submittedName>
        <fullName evidence="1">Mobile element protein</fullName>
    </submittedName>
</protein>
<dbReference type="AlphaFoldDB" id="A0A2A5T6I3"/>
<keyword evidence="2" id="KW-1185">Reference proteome</keyword>
<name>A0A2A5T6I3_9GAMM</name>